<dbReference type="EMBL" id="FCNL01000043">
    <property type="protein sequence ID" value="CVI25587.1"/>
    <property type="molecule type" value="Genomic_DNA"/>
</dbReference>
<proteinExistence type="predicted"/>
<accession>A0A822VCD5</accession>
<keyword evidence="1" id="KW-0255">Endonuclease</keyword>
<protein>
    <submittedName>
        <fullName evidence="1">T-DNA border endonuclease virD1</fullName>
        <ecNumber evidence="1">3.1.-.-</ecNumber>
    </submittedName>
</protein>
<sequence length="161" mass="17867">MLEYSDLPLFLEEAMSKHTRVTSSETAINQHRSLNVEGFKVVSARLRSAEYETFSYQARLLGLSDSMAIRVAVRRIGGFLEIDAHTREKMEAILQSIGILSSNVSMLLSAYAEDPRSDLEAVRDERIAFGEAFAALDGLLRSILSVSRRRIDGCSLLKGAL</sequence>
<organism evidence="1 2">
    <name type="scientific">Agrobacterium tumefaciens str. B6</name>
    <dbReference type="NCBI Taxonomy" id="1183423"/>
    <lineage>
        <taxon>Bacteria</taxon>
        <taxon>Pseudomonadati</taxon>
        <taxon>Pseudomonadota</taxon>
        <taxon>Alphaproteobacteria</taxon>
        <taxon>Hyphomicrobiales</taxon>
        <taxon>Rhizobiaceae</taxon>
        <taxon>Rhizobium/Agrobacterium group</taxon>
        <taxon>Agrobacterium</taxon>
        <taxon>Agrobacterium tumefaciens complex</taxon>
    </lineage>
</organism>
<dbReference type="GO" id="GO:0004519">
    <property type="term" value="F:endonuclease activity"/>
    <property type="evidence" value="ECO:0007669"/>
    <property type="project" value="UniProtKB-KW"/>
</dbReference>
<gene>
    <name evidence="1" type="primary">virD</name>
    <name evidence="1" type="ORF">AGR4A_pTi0185</name>
</gene>
<comment type="caution">
    <text evidence="1">The sequence shown here is derived from an EMBL/GenBank/DDBJ whole genome shotgun (WGS) entry which is preliminary data.</text>
</comment>
<dbReference type="AlphaFoldDB" id="A0A822VCD5"/>
<keyword evidence="1" id="KW-0540">Nuclease</keyword>
<name>A0A822VCD5_AGRTU</name>
<dbReference type="Pfam" id="PF07328">
    <property type="entry name" value="VirD1"/>
    <property type="match status" value="1"/>
</dbReference>
<dbReference type="GO" id="GO:0016787">
    <property type="term" value="F:hydrolase activity"/>
    <property type="evidence" value="ECO:0007669"/>
    <property type="project" value="UniProtKB-KW"/>
</dbReference>
<dbReference type="InterPro" id="IPR009933">
    <property type="entry name" value="VirD1"/>
</dbReference>
<keyword evidence="1" id="KW-0378">Hydrolase</keyword>
<dbReference type="NCBIfam" id="NF010432">
    <property type="entry name" value="PRK13858.1"/>
    <property type="match status" value="1"/>
</dbReference>
<evidence type="ECO:0000313" key="1">
    <source>
        <dbReference type="EMBL" id="CVI25587.1"/>
    </source>
</evidence>
<evidence type="ECO:0000313" key="2">
    <source>
        <dbReference type="Proteomes" id="UP000192074"/>
    </source>
</evidence>
<reference evidence="1 2" key="1">
    <citation type="submission" date="2016-01" db="EMBL/GenBank/DDBJ databases">
        <authorList>
            <person name="Regsiter A."/>
            <person name="william w."/>
        </authorList>
    </citation>
    <scope>NUCLEOTIDE SEQUENCE [LARGE SCALE GENOMIC DNA]</scope>
    <source>
        <strain evidence="1 2">B6</strain>
    </source>
</reference>
<dbReference type="Proteomes" id="UP000192074">
    <property type="component" value="Unassembled WGS sequence"/>
</dbReference>
<dbReference type="EC" id="3.1.-.-" evidence="1"/>